<dbReference type="AlphaFoldDB" id="A0AAV1SDC9"/>
<gene>
    <name evidence="1" type="ORF">DCAF_LOCUS21714</name>
</gene>
<name>A0AAV1SDC9_9ROSI</name>
<sequence length="116" mass="12849">MGPWLEALEHVEWAKLVSPHAQPAATLVRFGGLDYKFAAARNNLNGLSRFQINVQEISNQQLETVPPLFIRDDVCGVINTVPSGNSLPVPLIDMSKLANPEFQEIELQKLHSACKD</sequence>
<comment type="caution">
    <text evidence="1">The sequence shown here is derived from an EMBL/GenBank/DDBJ whole genome shotgun (WGS) entry which is preliminary data.</text>
</comment>
<proteinExistence type="predicted"/>
<evidence type="ECO:0000313" key="1">
    <source>
        <dbReference type="EMBL" id="CAK7349005.1"/>
    </source>
</evidence>
<keyword evidence="2" id="KW-1185">Reference proteome</keyword>
<reference evidence="1 2" key="1">
    <citation type="submission" date="2024-01" db="EMBL/GenBank/DDBJ databases">
        <authorList>
            <person name="Waweru B."/>
        </authorList>
    </citation>
    <scope>NUCLEOTIDE SEQUENCE [LARGE SCALE GENOMIC DNA]</scope>
</reference>
<accession>A0AAV1SDC9</accession>
<dbReference type="Proteomes" id="UP001314170">
    <property type="component" value="Unassembled WGS sequence"/>
</dbReference>
<dbReference type="EMBL" id="CAWUPB010001173">
    <property type="protein sequence ID" value="CAK7349005.1"/>
    <property type="molecule type" value="Genomic_DNA"/>
</dbReference>
<protein>
    <submittedName>
        <fullName evidence="1">Uncharacterized protein</fullName>
    </submittedName>
</protein>
<organism evidence="1 2">
    <name type="scientific">Dovyalis caffra</name>
    <dbReference type="NCBI Taxonomy" id="77055"/>
    <lineage>
        <taxon>Eukaryota</taxon>
        <taxon>Viridiplantae</taxon>
        <taxon>Streptophyta</taxon>
        <taxon>Embryophyta</taxon>
        <taxon>Tracheophyta</taxon>
        <taxon>Spermatophyta</taxon>
        <taxon>Magnoliopsida</taxon>
        <taxon>eudicotyledons</taxon>
        <taxon>Gunneridae</taxon>
        <taxon>Pentapetalae</taxon>
        <taxon>rosids</taxon>
        <taxon>fabids</taxon>
        <taxon>Malpighiales</taxon>
        <taxon>Salicaceae</taxon>
        <taxon>Flacourtieae</taxon>
        <taxon>Dovyalis</taxon>
    </lineage>
</organism>
<evidence type="ECO:0000313" key="2">
    <source>
        <dbReference type="Proteomes" id="UP001314170"/>
    </source>
</evidence>